<dbReference type="GO" id="GO:0003677">
    <property type="term" value="F:DNA binding"/>
    <property type="evidence" value="ECO:0007669"/>
    <property type="project" value="InterPro"/>
</dbReference>
<dbReference type="RefSeq" id="WP_011564497.1">
    <property type="nucleotide sequence ID" value="NC_008148.1"/>
</dbReference>
<dbReference type="Proteomes" id="UP000006637">
    <property type="component" value="Chromosome"/>
</dbReference>
<dbReference type="EC" id="2.7.7.7" evidence="1"/>
<keyword evidence="5" id="KW-0239">DNA-directed DNA polymerase</keyword>
<keyword evidence="10" id="KW-1185">Reference proteome</keyword>
<dbReference type="EMBL" id="CP000386">
    <property type="protein sequence ID" value="ABG04480.1"/>
    <property type="molecule type" value="Genomic_DNA"/>
</dbReference>
<dbReference type="PhylomeDB" id="Q1AVU8"/>
<dbReference type="Gene3D" id="3.40.50.300">
    <property type="entry name" value="P-loop containing nucleotide triphosphate hydrolases"/>
    <property type="match status" value="1"/>
</dbReference>
<keyword evidence="2 9" id="KW-0808">Transferase</keyword>
<dbReference type="PANTHER" id="PTHR34388">
    <property type="entry name" value="DNA POLYMERASE III SUBUNIT DELTA"/>
    <property type="match status" value="1"/>
</dbReference>
<name>Q1AVU8_RUBXD</name>
<proteinExistence type="inferred from homology"/>
<dbReference type="InterPro" id="IPR027417">
    <property type="entry name" value="P-loop_NTPase"/>
</dbReference>
<gene>
    <name evidence="9" type="ordered locus">Rxyl_1518</name>
</gene>
<evidence type="ECO:0000313" key="10">
    <source>
        <dbReference type="Proteomes" id="UP000006637"/>
    </source>
</evidence>
<evidence type="ECO:0000313" key="9">
    <source>
        <dbReference type="EMBL" id="ABG04480.1"/>
    </source>
</evidence>
<evidence type="ECO:0000259" key="8">
    <source>
        <dbReference type="Pfam" id="PF21694"/>
    </source>
</evidence>
<keyword evidence="3 9" id="KW-0548">Nucleotidyltransferase</keyword>
<dbReference type="KEGG" id="rxy:Rxyl_1518"/>
<evidence type="ECO:0000256" key="1">
    <source>
        <dbReference type="ARBA" id="ARBA00012417"/>
    </source>
</evidence>
<evidence type="ECO:0000256" key="7">
    <source>
        <dbReference type="ARBA" id="ARBA00049244"/>
    </source>
</evidence>
<dbReference type="GO" id="GO:0003887">
    <property type="term" value="F:DNA-directed DNA polymerase activity"/>
    <property type="evidence" value="ECO:0007669"/>
    <property type="project" value="UniProtKB-KW"/>
</dbReference>
<dbReference type="PANTHER" id="PTHR34388:SF1">
    <property type="entry name" value="DNA POLYMERASE III SUBUNIT DELTA"/>
    <property type="match status" value="1"/>
</dbReference>
<evidence type="ECO:0000256" key="4">
    <source>
        <dbReference type="ARBA" id="ARBA00022705"/>
    </source>
</evidence>
<dbReference type="NCBIfam" id="TIGR01128">
    <property type="entry name" value="holA"/>
    <property type="match status" value="1"/>
</dbReference>
<dbReference type="SUPFAM" id="SSF52540">
    <property type="entry name" value="P-loop containing nucleoside triphosphate hydrolases"/>
    <property type="match status" value="1"/>
</dbReference>
<evidence type="ECO:0000256" key="2">
    <source>
        <dbReference type="ARBA" id="ARBA00022679"/>
    </source>
</evidence>
<dbReference type="AlphaFoldDB" id="Q1AVU8"/>
<comment type="catalytic activity">
    <reaction evidence="7">
        <text>DNA(n) + a 2'-deoxyribonucleoside 5'-triphosphate = DNA(n+1) + diphosphate</text>
        <dbReference type="Rhea" id="RHEA:22508"/>
        <dbReference type="Rhea" id="RHEA-COMP:17339"/>
        <dbReference type="Rhea" id="RHEA-COMP:17340"/>
        <dbReference type="ChEBI" id="CHEBI:33019"/>
        <dbReference type="ChEBI" id="CHEBI:61560"/>
        <dbReference type="ChEBI" id="CHEBI:173112"/>
        <dbReference type="EC" id="2.7.7.7"/>
    </reaction>
</comment>
<dbReference type="InterPro" id="IPR048466">
    <property type="entry name" value="DNA_pol3_delta-like_C"/>
</dbReference>
<dbReference type="Gene3D" id="1.10.8.60">
    <property type="match status" value="1"/>
</dbReference>
<organism evidence="9 10">
    <name type="scientific">Rubrobacter xylanophilus (strain DSM 9941 / JCM 11954 / NBRC 16129 / PRD-1)</name>
    <dbReference type="NCBI Taxonomy" id="266117"/>
    <lineage>
        <taxon>Bacteria</taxon>
        <taxon>Bacillati</taxon>
        <taxon>Actinomycetota</taxon>
        <taxon>Rubrobacteria</taxon>
        <taxon>Rubrobacterales</taxon>
        <taxon>Rubrobacteraceae</taxon>
        <taxon>Rubrobacter</taxon>
    </lineage>
</organism>
<dbReference type="Pfam" id="PF21694">
    <property type="entry name" value="DNA_pol3_delta_C"/>
    <property type="match status" value="1"/>
</dbReference>
<dbReference type="HOGENOM" id="CLU_044694_2_1_11"/>
<dbReference type="eggNOG" id="COG1466">
    <property type="taxonomic scope" value="Bacteria"/>
</dbReference>
<feature type="domain" description="DNA polymerase III delta subunit-like C-terminal" evidence="8">
    <location>
        <begin position="184"/>
        <end position="304"/>
    </location>
</feature>
<reference evidence="9 10" key="1">
    <citation type="submission" date="2006-06" db="EMBL/GenBank/DDBJ databases">
        <title>Complete sequence of Rubrobacter xylanophilus DSM 9941.</title>
        <authorList>
            <consortium name="US DOE Joint Genome Institute"/>
            <person name="Copeland A."/>
            <person name="Lucas S."/>
            <person name="Lapidus A."/>
            <person name="Barry K."/>
            <person name="Detter J.C."/>
            <person name="Glavina del Rio T."/>
            <person name="Hammon N."/>
            <person name="Israni S."/>
            <person name="Dalin E."/>
            <person name="Tice H."/>
            <person name="Pitluck S."/>
            <person name="Munk A.C."/>
            <person name="Brettin T."/>
            <person name="Bruce D."/>
            <person name="Han C."/>
            <person name="Tapia R."/>
            <person name="Gilna P."/>
            <person name="Schmutz J."/>
            <person name="Larimer F."/>
            <person name="Land M."/>
            <person name="Hauser L."/>
            <person name="Kyrpides N."/>
            <person name="Lykidis A."/>
            <person name="da Costa M.S."/>
            <person name="Rainey F.A."/>
            <person name="Empadinhas N."/>
            <person name="Jolivet E."/>
            <person name="Battista J.R."/>
            <person name="Richardson P."/>
        </authorList>
    </citation>
    <scope>NUCLEOTIDE SEQUENCE [LARGE SCALE GENOMIC DNA]</scope>
    <source>
        <strain evidence="10">DSM 9941 / NBRC 16129 / PRD-1</strain>
    </source>
</reference>
<dbReference type="STRING" id="266117.Rxyl_1518"/>
<comment type="similarity">
    <text evidence="6">Belongs to the DNA polymerase HolA subunit family.</text>
</comment>
<evidence type="ECO:0000256" key="6">
    <source>
        <dbReference type="ARBA" id="ARBA00034754"/>
    </source>
</evidence>
<dbReference type="InterPro" id="IPR005790">
    <property type="entry name" value="DNA_polIII_delta"/>
</dbReference>
<evidence type="ECO:0000256" key="5">
    <source>
        <dbReference type="ARBA" id="ARBA00022932"/>
    </source>
</evidence>
<dbReference type="GO" id="GO:0006261">
    <property type="term" value="P:DNA-templated DNA replication"/>
    <property type="evidence" value="ECO:0007669"/>
    <property type="project" value="TreeGrafter"/>
</dbReference>
<evidence type="ECO:0000256" key="3">
    <source>
        <dbReference type="ARBA" id="ARBA00022695"/>
    </source>
</evidence>
<protein>
    <recommendedName>
        <fullName evidence="1">DNA-directed DNA polymerase</fullName>
        <ecNumber evidence="1">2.7.7.7</ecNumber>
    </recommendedName>
</protein>
<dbReference type="SUPFAM" id="SSF48019">
    <property type="entry name" value="post-AAA+ oligomerization domain-like"/>
    <property type="match status" value="1"/>
</dbReference>
<accession>Q1AVU8</accession>
<sequence>MTVYLLLGDDEERKLRGLERLRRGRQAQTFDAAEDAPEAVVSACGSYSLFGGGAFVVVKNLDAWNASQKAVLAGYLESPAEETDLVLLGGRLGARERLLAAAKRAGEVHVFERPTGRALVRWIVGRAQRMGLDLTEEVARELALRCSEDKLRLLGELEKLSLYVGEGRPAAREDVEALCPPDVEANIFAFVDALASGEPRRALPPLEGLLAAGEPPLRIAHMARRQFRLVLRARSLLERGVPRPELARELKVPPFVARKLEEQARALGEEDLERALALTLRLESGLKGRSSLPEGLQVELAVLELL</sequence>
<dbReference type="GO" id="GO:0009360">
    <property type="term" value="C:DNA polymerase III complex"/>
    <property type="evidence" value="ECO:0007669"/>
    <property type="project" value="TreeGrafter"/>
</dbReference>
<dbReference type="OrthoDB" id="5242505at2"/>
<keyword evidence="4" id="KW-0235">DNA replication</keyword>
<dbReference type="Gene3D" id="1.20.272.10">
    <property type="match status" value="1"/>
</dbReference>
<dbReference type="InterPro" id="IPR008921">
    <property type="entry name" value="DNA_pol3_clamp-load_cplx_C"/>
</dbReference>